<gene>
    <name evidence="4" type="ORF">EVOR1521_LOCUS23827</name>
</gene>
<protein>
    <submittedName>
        <fullName evidence="4">Uncharacterized protein</fullName>
    </submittedName>
</protein>
<keyword evidence="3" id="KW-1133">Transmembrane helix</keyword>
<evidence type="ECO:0000256" key="2">
    <source>
        <dbReference type="SAM" id="MobiDB-lite"/>
    </source>
</evidence>
<evidence type="ECO:0000256" key="3">
    <source>
        <dbReference type="SAM" id="Phobius"/>
    </source>
</evidence>
<proteinExistence type="predicted"/>
<dbReference type="Proteomes" id="UP001178507">
    <property type="component" value="Unassembled WGS sequence"/>
</dbReference>
<feature type="transmembrane region" description="Helical" evidence="3">
    <location>
        <begin position="303"/>
        <end position="325"/>
    </location>
</feature>
<reference evidence="4" key="1">
    <citation type="submission" date="2023-08" db="EMBL/GenBank/DDBJ databases">
        <authorList>
            <person name="Chen Y."/>
            <person name="Shah S."/>
            <person name="Dougan E. K."/>
            <person name="Thang M."/>
            <person name="Chan C."/>
        </authorList>
    </citation>
    <scope>NUCLEOTIDE SEQUENCE</scope>
</reference>
<dbReference type="AlphaFoldDB" id="A0AA36J6G3"/>
<accession>A0AA36J6G3</accession>
<keyword evidence="3" id="KW-0472">Membrane</keyword>
<evidence type="ECO:0000256" key="1">
    <source>
        <dbReference type="SAM" id="Coils"/>
    </source>
</evidence>
<dbReference type="EMBL" id="CAUJNA010003373">
    <property type="protein sequence ID" value="CAJ1400503.1"/>
    <property type="molecule type" value="Genomic_DNA"/>
</dbReference>
<feature type="compositionally biased region" description="Low complexity" evidence="2">
    <location>
        <begin position="458"/>
        <end position="476"/>
    </location>
</feature>
<sequence>MPGALLQREERSRERVEEKLRLAEERIRGMEDDAKKRELQFEQEKRELMDMIVEKEEVLAYEHAQLDTRVHEVSSIIEARRVGLDFGGLGALACAPVPLMPSRFSFRREMFSFWATESMVSAPAGGEEDYFGKIEQRPAFMGGHSSLYLAGVPGLVGTSSQVWPCFPWQYCNFKVFDCTGQLMYQGDVIDVDSTSQPGKKAQVYKLLHGDLSVLGKTSALPSLLPRMGGINAPSESLLRVHDTGDVTVMDLSKDANQLVVTHWHGVVTAPGMEGYKGAASSVPLADPRLIAFLISNQFRNKGVFGPVINFLLVLCAAAALAYLIFKCRRGDFQGREDEDAYDLRELKDFVSVSDGSPLLEGGCCAGNRPKRCSPEGGSDRFPEFRSSENRSDPWRDLAMRQQFVGTQSMERDLARNENLRLRERVKQLNMVHKRLEREVCELLDEREALKRFIAKGQRVSSPRGRPVSSTSSSRASLGVNVDRLLEAKNGAHKNGDTPQEDCEGMLQEDSPESGARARCSSQELLRQLKRQGYAATRAAMAPARRAEPGDRGAPGLADLMALPKETPRPRQPQCREDVLQAYAEYYEAYKQRQHDADSPYK</sequence>
<comment type="caution">
    <text evidence="4">The sequence shown here is derived from an EMBL/GenBank/DDBJ whole genome shotgun (WGS) entry which is preliminary data.</text>
</comment>
<evidence type="ECO:0000313" key="4">
    <source>
        <dbReference type="EMBL" id="CAJ1400503.1"/>
    </source>
</evidence>
<name>A0AA36J6G3_9DINO</name>
<feature type="region of interest" description="Disordered" evidence="2">
    <location>
        <begin position="458"/>
        <end position="518"/>
    </location>
</feature>
<feature type="coiled-coil region" evidence="1">
    <location>
        <begin position="411"/>
        <end position="438"/>
    </location>
</feature>
<feature type="coiled-coil region" evidence="1">
    <location>
        <begin position="6"/>
        <end position="47"/>
    </location>
</feature>
<keyword evidence="1" id="KW-0175">Coiled coil</keyword>
<keyword evidence="3" id="KW-0812">Transmembrane</keyword>
<keyword evidence="5" id="KW-1185">Reference proteome</keyword>
<evidence type="ECO:0000313" key="5">
    <source>
        <dbReference type="Proteomes" id="UP001178507"/>
    </source>
</evidence>
<feature type="region of interest" description="Disordered" evidence="2">
    <location>
        <begin position="538"/>
        <end position="557"/>
    </location>
</feature>
<organism evidence="4 5">
    <name type="scientific">Effrenium voratum</name>
    <dbReference type="NCBI Taxonomy" id="2562239"/>
    <lineage>
        <taxon>Eukaryota</taxon>
        <taxon>Sar</taxon>
        <taxon>Alveolata</taxon>
        <taxon>Dinophyceae</taxon>
        <taxon>Suessiales</taxon>
        <taxon>Symbiodiniaceae</taxon>
        <taxon>Effrenium</taxon>
    </lineage>
</organism>